<proteinExistence type="inferred from homology"/>
<reference evidence="5" key="1">
    <citation type="submission" date="2011-12" db="EMBL/GenBank/DDBJ databases">
        <title>Complete genome sequence of Streptomyces cattleya strain DSM 46488.</title>
        <authorList>
            <person name="Ou H.-Y."/>
            <person name="Li P."/>
            <person name="Zhao C."/>
            <person name="O'Hagan D."/>
            <person name="Deng Z."/>
        </authorList>
    </citation>
    <scope>NUCLEOTIDE SEQUENCE [LARGE SCALE GENOMIC DNA]</scope>
    <source>
        <strain evidence="5">ATCC 35852 / DSM 46488 / JCM 4925 / NBRC 14057 / NRRL 8057</strain>
    </source>
</reference>
<dbReference type="Gene3D" id="2.40.50.140">
    <property type="entry name" value="Nucleic acid-binding proteins"/>
    <property type="match status" value="1"/>
</dbReference>
<dbReference type="InterPro" id="IPR012340">
    <property type="entry name" value="NA-bd_OB-fold"/>
</dbReference>
<protein>
    <recommendedName>
        <fullName evidence="2">Single-stranded DNA-binding protein</fullName>
        <shortName evidence="2">SSB</shortName>
    </recommendedName>
</protein>
<feature type="compositionally biased region" description="Low complexity" evidence="3">
    <location>
        <begin position="126"/>
        <end position="136"/>
    </location>
</feature>
<dbReference type="STRING" id="1003195.SCATT_17840"/>
<dbReference type="GO" id="GO:0006260">
    <property type="term" value="P:DNA replication"/>
    <property type="evidence" value="ECO:0007669"/>
    <property type="project" value="InterPro"/>
</dbReference>
<evidence type="ECO:0000256" key="2">
    <source>
        <dbReference type="HAMAP-Rule" id="MF_00984"/>
    </source>
</evidence>
<organism evidence="4 5">
    <name type="scientific">Streptantibioticus cattleyicolor (strain ATCC 35852 / DSM 46488 / JCM 4925 / NBRC 14057 / NRRL 8057)</name>
    <name type="common">Streptomyces cattleya</name>
    <dbReference type="NCBI Taxonomy" id="1003195"/>
    <lineage>
        <taxon>Bacteria</taxon>
        <taxon>Bacillati</taxon>
        <taxon>Actinomycetota</taxon>
        <taxon>Actinomycetes</taxon>
        <taxon>Kitasatosporales</taxon>
        <taxon>Streptomycetaceae</taxon>
        <taxon>Streptantibioticus</taxon>
    </lineage>
</organism>
<name>F8JS45_STREN</name>
<dbReference type="AlphaFoldDB" id="F8JS45"/>
<evidence type="ECO:0000313" key="5">
    <source>
        <dbReference type="Proteomes" id="UP000007842"/>
    </source>
</evidence>
<dbReference type="EMBL" id="CP003219">
    <property type="protein sequence ID" value="AEW94155.1"/>
    <property type="molecule type" value="Genomic_DNA"/>
</dbReference>
<dbReference type="HOGENOM" id="CLU_078758_1_3_11"/>
<dbReference type="KEGG" id="sct:SCAT_1789"/>
<keyword evidence="1 2" id="KW-0238">DNA-binding</keyword>
<dbReference type="PATRIC" id="fig|1003195.11.peg.3331"/>
<sequence length="173" mass="18898">MSETFVTVAGNVATAPEMKQSVTGVPYTRFRLAATERRYDRATDRWADGHTNFYTVWAWRALAENVAASVGVGEPVVVHGKLRIVEREDKGQTYTVVAIDAAAIGHDMNRGTSAFRRTARLRMELADPPAELAPPQRTTPPKPPGRAKKAQAAADQERDEVASEAVRAPELVS</sequence>
<dbReference type="RefSeq" id="WP_014142547.1">
    <property type="nucleotide sequence ID" value="NC_017586.1"/>
</dbReference>
<dbReference type="InterPro" id="IPR000424">
    <property type="entry name" value="Primosome_PriB/ssb"/>
</dbReference>
<gene>
    <name evidence="4" type="ordered locus">SCATT_17840</name>
</gene>
<dbReference type="SUPFAM" id="SSF50249">
    <property type="entry name" value="Nucleic acid-binding proteins"/>
    <property type="match status" value="1"/>
</dbReference>
<dbReference type="eggNOG" id="COG0629">
    <property type="taxonomic scope" value="Bacteria"/>
</dbReference>
<dbReference type="Proteomes" id="UP000007842">
    <property type="component" value="Chromosome"/>
</dbReference>
<keyword evidence="5" id="KW-1185">Reference proteome</keyword>
<evidence type="ECO:0000313" key="4">
    <source>
        <dbReference type="EMBL" id="AEW94155.1"/>
    </source>
</evidence>
<feature type="region of interest" description="Disordered" evidence="3">
    <location>
        <begin position="125"/>
        <end position="173"/>
    </location>
</feature>
<comment type="caution">
    <text evidence="2">Lacks conserved residue(s) required for the propagation of feature annotation.</text>
</comment>
<dbReference type="CDD" id="cd04496">
    <property type="entry name" value="SSB_OBF"/>
    <property type="match status" value="1"/>
</dbReference>
<evidence type="ECO:0000256" key="1">
    <source>
        <dbReference type="ARBA" id="ARBA00023125"/>
    </source>
</evidence>
<accession>G8WQ95</accession>
<dbReference type="KEGG" id="scy:SCATT_17840"/>
<dbReference type="HAMAP" id="MF_00984">
    <property type="entry name" value="SSB"/>
    <property type="match status" value="1"/>
</dbReference>
<evidence type="ECO:0000256" key="3">
    <source>
        <dbReference type="SAM" id="MobiDB-lite"/>
    </source>
</evidence>
<dbReference type="PROSITE" id="PS50935">
    <property type="entry name" value="SSB"/>
    <property type="match status" value="1"/>
</dbReference>
<accession>F8JS45</accession>
<dbReference type="Pfam" id="PF00436">
    <property type="entry name" value="SSB"/>
    <property type="match status" value="1"/>
</dbReference>
<comment type="subunit">
    <text evidence="2">Homotetramer.</text>
</comment>
<dbReference type="OrthoDB" id="4427276at2"/>
<dbReference type="InterPro" id="IPR011344">
    <property type="entry name" value="ssDNA-bd"/>
</dbReference>
<dbReference type="GO" id="GO:0003697">
    <property type="term" value="F:single-stranded DNA binding"/>
    <property type="evidence" value="ECO:0007669"/>
    <property type="project" value="UniProtKB-UniRule"/>
</dbReference>